<dbReference type="Proteomes" id="UP000323164">
    <property type="component" value="Unassembled WGS sequence"/>
</dbReference>
<sequence length="297" mass="29999">MDAADLQDDADGEDEEMGVPAEAGASDGRAQPEFEFDDIPARGEPSATPAAPKRSNVREMRPALGEGTVSASDGADTYEAVAETTAVEQESPAVVSKPVQQASNEPAAVAVRSVSEIESMQPQPNAAGRLEAATGVAIPPAAPAAPAVAHAPAPTAHRPTSDASTGTAEAAAPVTVVEQAPAPPVPPAAGVPSSVAIADAVVARPAPVPTLPPTQMELQEQPRATRATTRPDPGSDWGDNGVGADETVNGSTPFDGNVEAVSERSPSEDVVNTLPASTSTSDPDEAPRRHDEPDSAV</sequence>
<gene>
    <name evidence="2" type="ORF">FW784_11165</name>
</gene>
<feature type="compositionally biased region" description="Acidic residues" evidence="1">
    <location>
        <begin position="1"/>
        <end position="17"/>
    </location>
</feature>
<dbReference type="EMBL" id="VTRV01000136">
    <property type="protein sequence ID" value="TZF87427.1"/>
    <property type="molecule type" value="Genomic_DNA"/>
</dbReference>
<feature type="compositionally biased region" description="Low complexity" evidence="1">
    <location>
        <begin position="79"/>
        <end position="88"/>
    </location>
</feature>
<proteinExistence type="predicted"/>
<feature type="region of interest" description="Disordered" evidence="1">
    <location>
        <begin position="143"/>
        <end position="191"/>
    </location>
</feature>
<feature type="region of interest" description="Disordered" evidence="1">
    <location>
        <begin position="1"/>
        <end position="105"/>
    </location>
</feature>
<name>A0A5D8YYE0_9GAMM</name>
<accession>A0A5D8YYE0</accession>
<evidence type="ECO:0000256" key="1">
    <source>
        <dbReference type="SAM" id="MobiDB-lite"/>
    </source>
</evidence>
<feature type="compositionally biased region" description="Basic and acidic residues" evidence="1">
    <location>
        <begin position="285"/>
        <end position="297"/>
    </location>
</feature>
<feature type="compositionally biased region" description="Low complexity" evidence="1">
    <location>
        <begin position="143"/>
        <end position="157"/>
    </location>
</feature>
<evidence type="ECO:0000313" key="3">
    <source>
        <dbReference type="Proteomes" id="UP000323164"/>
    </source>
</evidence>
<protein>
    <submittedName>
        <fullName evidence="2">Uncharacterized protein</fullName>
    </submittedName>
</protein>
<dbReference type="AlphaFoldDB" id="A0A5D8YYE0"/>
<organism evidence="2 3">
    <name type="scientific">Cognatilysobacter lacus</name>
    <dbReference type="NCBI Taxonomy" id="1643323"/>
    <lineage>
        <taxon>Bacteria</taxon>
        <taxon>Pseudomonadati</taxon>
        <taxon>Pseudomonadota</taxon>
        <taxon>Gammaproteobacteria</taxon>
        <taxon>Lysobacterales</taxon>
        <taxon>Lysobacteraceae</taxon>
        <taxon>Cognatilysobacter</taxon>
    </lineage>
</organism>
<keyword evidence="3" id="KW-1185">Reference proteome</keyword>
<feature type="region of interest" description="Disordered" evidence="1">
    <location>
        <begin position="206"/>
        <end position="297"/>
    </location>
</feature>
<reference evidence="2 3" key="1">
    <citation type="submission" date="2019-08" db="EMBL/GenBank/DDBJ databases">
        <title>Draft genome sequence of Lysobacter sp. UKS-15.</title>
        <authorList>
            <person name="Im W.-T."/>
        </authorList>
    </citation>
    <scope>NUCLEOTIDE SEQUENCE [LARGE SCALE GENOMIC DNA]</scope>
    <source>
        <strain evidence="2 3">UKS-15</strain>
    </source>
</reference>
<feature type="compositionally biased region" description="Low complexity" evidence="1">
    <location>
        <begin position="166"/>
        <end position="180"/>
    </location>
</feature>
<evidence type="ECO:0000313" key="2">
    <source>
        <dbReference type="EMBL" id="TZF87427.1"/>
    </source>
</evidence>
<comment type="caution">
    <text evidence="2">The sequence shown here is derived from an EMBL/GenBank/DDBJ whole genome shotgun (WGS) entry which is preliminary data.</text>
</comment>